<comment type="caution">
    <text evidence="1">The sequence shown here is derived from an EMBL/GenBank/DDBJ whole genome shotgun (WGS) entry which is preliminary data.</text>
</comment>
<dbReference type="EMBL" id="JAGHQM010000775">
    <property type="protein sequence ID" value="KAH0558669.1"/>
    <property type="molecule type" value="Genomic_DNA"/>
</dbReference>
<evidence type="ECO:0000313" key="2">
    <source>
        <dbReference type="Proteomes" id="UP000750711"/>
    </source>
</evidence>
<protein>
    <submittedName>
        <fullName evidence="1">Uncharacterized protein</fullName>
    </submittedName>
</protein>
<dbReference type="AlphaFoldDB" id="A0A9P8LAP2"/>
<reference evidence="1" key="1">
    <citation type="submission" date="2021-03" db="EMBL/GenBank/DDBJ databases">
        <title>Comparative genomics and phylogenomic investigation of the class Geoglossomycetes provide insights into ecological specialization and systematics.</title>
        <authorList>
            <person name="Melie T."/>
            <person name="Pirro S."/>
            <person name="Miller A.N."/>
            <person name="Quandt A."/>
        </authorList>
    </citation>
    <scope>NUCLEOTIDE SEQUENCE</scope>
    <source>
        <strain evidence="1">CAQ_001_2017</strain>
    </source>
</reference>
<sequence length="785" mass="88680">MDVDFVREYRSPSFRSWGQRPQVEVTGTVRHKAWKAIQCSMCRHCIRSLHFYSCKEGCLDSPVQRNRVKIARSEELSWLKDSTKEVDAGEYMCLNEYLLKPSPFRVCPACLPACKHPRGHLRAVRHFVKGGDAAAREFSRELDAWEDYIKGRSLLALGSITVERLIDYNSKAARVLPGTRSLFPAGDSHSALIKRNDKVGNLPMYLGRYNYLRDIRRFAKAAHSPPGPGGAFISIRAPLTTSTKNPKAIDERLAEEDEYKPFPVSGGYEGEMEEKLCRKVYSVSPNRKLFSSEKPVRYRRWLSFRKQISGGLFTANCPQFAREEEFIINQLVEAAETWLQQSSTDNRSSENRSIIKTAAQNITEGIKGVFGIEIGKLLFCFADRLHKRVKLQYSRMSNNCQDFCNAMIFNSDKWDQCFSKMYPDLPPFEEQGEGETGLRHLMSFAGAVSQPVPSGGALTVMATAVNIYDWYPHHDADIIDHVSSLRFKQDAEGFSPNMYNECHDEHLLKSEVTCLNNYVQNRRCSLANHLLDCPFDNISILTMHMHRARGLYTVHSPEPGVEAAHYYSNPFLSTEGATAWVRNRLQVLVRMHLLHAFLASISAAFQGHCYGMTSAQIRASWRPQPSGFARTRHDSILKNNVLTSNNNTLKGTPGNVEGNSSPISIMMLSSAPFMQTPDVFTSRWKMVKQVVKSEVKGERGERDTPWNNCACATCGYCVSLTNVRRARVHAQARRLSGKPKFSKAHPDYTPLGTLQYAVSRLGEDHSEVVALNEELAKSPQYLSPE</sequence>
<proteinExistence type="predicted"/>
<keyword evidence="2" id="KW-1185">Reference proteome</keyword>
<evidence type="ECO:0000313" key="1">
    <source>
        <dbReference type="EMBL" id="KAH0558669.1"/>
    </source>
</evidence>
<dbReference type="Proteomes" id="UP000750711">
    <property type="component" value="Unassembled WGS sequence"/>
</dbReference>
<name>A0A9P8LAP2_9PEZI</name>
<organism evidence="1 2">
    <name type="scientific">Trichoglossum hirsutum</name>
    <dbReference type="NCBI Taxonomy" id="265104"/>
    <lineage>
        <taxon>Eukaryota</taxon>
        <taxon>Fungi</taxon>
        <taxon>Dikarya</taxon>
        <taxon>Ascomycota</taxon>
        <taxon>Pezizomycotina</taxon>
        <taxon>Geoglossomycetes</taxon>
        <taxon>Geoglossales</taxon>
        <taxon>Geoglossaceae</taxon>
        <taxon>Trichoglossum</taxon>
    </lineage>
</organism>
<accession>A0A9P8LAP2</accession>
<gene>
    <name evidence="1" type="ORF">GP486_004682</name>
</gene>